<dbReference type="GO" id="GO:0005737">
    <property type="term" value="C:cytoplasm"/>
    <property type="evidence" value="ECO:0007669"/>
    <property type="project" value="TreeGrafter"/>
</dbReference>
<keyword evidence="7" id="KW-0378">Hydrolase</keyword>
<dbReference type="SUPFAM" id="SSF56219">
    <property type="entry name" value="DNase I-like"/>
    <property type="match status" value="1"/>
</dbReference>
<dbReference type="GO" id="GO:0003697">
    <property type="term" value="F:single-stranded DNA binding"/>
    <property type="evidence" value="ECO:0007669"/>
    <property type="project" value="TreeGrafter"/>
</dbReference>
<keyword evidence="9" id="KW-0234">DNA repair</keyword>
<evidence type="ECO:0008006" key="14">
    <source>
        <dbReference type="Google" id="ProtNLM"/>
    </source>
</evidence>
<feature type="region of interest" description="Disordered" evidence="11">
    <location>
        <begin position="324"/>
        <end position="345"/>
    </location>
</feature>
<evidence type="ECO:0000256" key="5">
    <source>
        <dbReference type="ARBA" id="ARBA00022723"/>
    </source>
</evidence>
<comment type="cofactor">
    <cofactor evidence="1">
        <name>Mn(2+)</name>
        <dbReference type="ChEBI" id="CHEBI:29035"/>
    </cofactor>
</comment>
<dbReference type="Proteomes" id="UP001205105">
    <property type="component" value="Unassembled WGS sequence"/>
</dbReference>
<keyword evidence="5" id="KW-0479">Metal-binding</keyword>
<evidence type="ECO:0000256" key="4">
    <source>
        <dbReference type="ARBA" id="ARBA00022722"/>
    </source>
</evidence>
<comment type="subcellular location">
    <subcellularLocation>
        <location evidence="3">Nucleus</location>
    </subcellularLocation>
</comment>
<proteinExistence type="predicted"/>
<dbReference type="InterPro" id="IPR051547">
    <property type="entry name" value="TDP2-like"/>
</dbReference>
<accession>A0AAD5DEK4</accession>
<dbReference type="PANTHER" id="PTHR15822">
    <property type="entry name" value="TRAF AND TNF RECEPTOR-ASSOCIATED PROTEIN"/>
    <property type="match status" value="1"/>
</dbReference>
<dbReference type="GO" id="GO:0046872">
    <property type="term" value="F:metal ion binding"/>
    <property type="evidence" value="ECO:0007669"/>
    <property type="project" value="UniProtKB-KW"/>
</dbReference>
<comment type="caution">
    <text evidence="12">The sequence shown here is derived from an EMBL/GenBank/DDBJ whole genome shotgun (WGS) entry which is preliminary data.</text>
</comment>
<evidence type="ECO:0000256" key="2">
    <source>
        <dbReference type="ARBA" id="ARBA00001946"/>
    </source>
</evidence>
<dbReference type="GO" id="GO:0006302">
    <property type="term" value="P:double-strand break repair"/>
    <property type="evidence" value="ECO:0007669"/>
    <property type="project" value="TreeGrafter"/>
</dbReference>
<name>A0AAD5DEK4_9CHLO</name>
<keyword evidence="6" id="KW-0227">DNA damage</keyword>
<dbReference type="EMBL" id="JADXDR010000181">
    <property type="protein sequence ID" value="KAI7836605.1"/>
    <property type="molecule type" value="Genomic_DNA"/>
</dbReference>
<keyword evidence="4" id="KW-0540">Nuclease</keyword>
<dbReference type="AlphaFoldDB" id="A0AAD5DEK4"/>
<dbReference type="InterPro" id="IPR036691">
    <property type="entry name" value="Endo/exonu/phosph_ase_sf"/>
</dbReference>
<dbReference type="GO" id="GO:0070260">
    <property type="term" value="F:5'-tyrosyl-DNA phosphodiesterase activity"/>
    <property type="evidence" value="ECO:0007669"/>
    <property type="project" value="TreeGrafter"/>
</dbReference>
<evidence type="ECO:0000256" key="3">
    <source>
        <dbReference type="ARBA" id="ARBA00004123"/>
    </source>
</evidence>
<evidence type="ECO:0000256" key="9">
    <source>
        <dbReference type="ARBA" id="ARBA00023204"/>
    </source>
</evidence>
<keyword evidence="8" id="KW-0460">Magnesium</keyword>
<dbReference type="GO" id="GO:0004518">
    <property type="term" value="F:nuclease activity"/>
    <property type="evidence" value="ECO:0007669"/>
    <property type="project" value="UniProtKB-KW"/>
</dbReference>
<evidence type="ECO:0000256" key="1">
    <source>
        <dbReference type="ARBA" id="ARBA00001936"/>
    </source>
</evidence>
<sequence length="345" mass="38945">MDPTSSIETALSCAANQCCPLFRGYRDCLDRQLFEERMLEVGREVARNEFPDVILLQEVSARTLGLLGRQPWLADYHRSPLPADIGRCCTVILLRKDRMRTPPDRRKVQWLQPHALKLNDTFLPQANCLQDRVRPPPGHREVQWLEPYVLKLNDDRGDDAAFERDVKSVRCSILGRPVRISTAHLIHYEGGRRQAQEIFDWLSDQDVLNKGLDQDHVLGAAHCCPIGLLVSHASSVGPPTSGDFNWHYKHGMPLPAGWVDVWSELTRDAGQTWSSLARLGKDCGRVSAPARLDRVCAKLQSFRPIQIDNSTGSQPIEGAVRLRRTKARRGQPQEIPAYASDHRGM</sequence>
<protein>
    <recommendedName>
        <fullName evidence="14">Endonuclease/exonuclease/phosphatase domain-containing protein</fullName>
    </recommendedName>
</protein>
<keyword evidence="10" id="KW-0539">Nucleus</keyword>
<evidence type="ECO:0000256" key="10">
    <source>
        <dbReference type="ARBA" id="ARBA00023242"/>
    </source>
</evidence>
<dbReference type="PANTHER" id="PTHR15822:SF4">
    <property type="entry name" value="TYROSYL-DNA PHOSPHODIESTERASE 2"/>
    <property type="match status" value="1"/>
</dbReference>
<organism evidence="12 13">
    <name type="scientific">Chlorella ohadii</name>
    <dbReference type="NCBI Taxonomy" id="2649997"/>
    <lineage>
        <taxon>Eukaryota</taxon>
        <taxon>Viridiplantae</taxon>
        <taxon>Chlorophyta</taxon>
        <taxon>core chlorophytes</taxon>
        <taxon>Trebouxiophyceae</taxon>
        <taxon>Chlorellales</taxon>
        <taxon>Chlorellaceae</taxon>
        <taxon>Chlorella clade</taxon>
        <taxon>Chlorella</taxon>
    </lineage>
</organism>
<comment type="cofactor">
    <cofactor evidence="2">
        <name>Mg(2+)</name>
        <dbReference type="ChEBI" id="CHEBI:18420"/>
    </cofactor>
</comment>
<evidence type="ECO:0000256" key="6">
    <source>
        <dbReference type="ARBA" id="ARBA00022763"/>
    </source>
</evidence>
<evidence type="ECO:0000313" key="12">
    <source>
        <dbReference type="EMBL" id="KAI7836605.1"/>
    </source>
</evidence>
<reference evidence="12" key="1">
    <citation type="submission" date="2020-11" db="EMBL/GenBank/DDBJ databases">
        <title>Chlorella ohadii genome sequencing and assembly.</title>
        <authorList>
            <person name="Murik O."/>
            <person name="Treves H."/>
            <person name="Kedem I."/>
            <person name="Shotland Y."/>
            <person name="Kaplan A."/>
        </authorList>
    </citation>
    <scope>NUCLEOTIDE SEQUENCE</scope>
    <source>
        <strain evidence="12">1</strain>
    </source>
</reference>
<dbReference type="GO" id="GO:0005634">
    <property type="term" value="C:nucleus"/>
    <property type="evidence" value="ECO:0007669"/>
    <property type="project" value="UniProtKB-SubCell"/>
</dbReference>
<evidence type="ECO:0000256" key="8">
    <source>
        <dbReference type="ARBA" id="ARBA00022842"/>
    </source>
</evidence>
<evidence type="ECO:0000256" key="11">
    <source>
        <dbReference type="SAM" id="MobiDB-lite"/>
    </source>
</evidence>
<evidence type="ECO:0000256" key="7">
    <source>
        <dbReference type="ARBA" id="ARBA00022801"/>
    </source>
</evidence>
<gene>
    <name evidence="12" type="ORF">COHA_009563</name>
</gene>
<keyword evidence="13" id="KW-1185">Reference proteome</keyword>
<evidence type="ECO:0000313" key="13">
    <source>
        <dbReference type="Proteomes" id="UP001205105"/>
    </source>
</evidence>
<dbReference type="Gene3D" id="3.60.10.10">
    <property type="entry name" value="Endonuclease/exonuclease/phosphatase"/>
    <property type="match status" value="1"/>
</dbReference>